<dbReference type="OMA" id="MACKIST"/>
<feature type="domain" description="DDE Tnp4" evidence="13">
    <location>
        <begin position="146"/>
        <end position="299"/>
    </location>
</feature>
<evidence type="ECO:0000256" key="10">
    <source>
        <dbReference type="ARBA" id="ARBA00023242"/>
    </source>
</evidence>
<dbReference type="PANTHER" id="PTHR22930">
    <property type="match status" value="1"/>
</dbReference>
<keyword evidence="8" id="KW-0479">Metal-binding</keyword>
<dbReference type="InterPro" id="IPR045249">
    <property type="entry name" value="HARBI1-like"/>
</dbReference>
<evidence type="ECO:0000256" key="11">
    <source>
        <dbReference type="ARBA" id="ARBA00030126"/>
    </source>
</evidence>
<organism evidence="14 15">
    <name type="scientific">Orchesella cincta</name>
    <name type="common">Springtail</name>
    <name type="synonym">Podura cincta</name>
    <dbReference type="NCBI Taxonomy" id="48709"/>
    <lineage>
        <taxon>Eukaryota</taxon>
        <taxon>Metazoa</taxon>
        <taxon>Ecdysozoa</taxon>
        <taxon>Arthropoda</taxon>
        <taxon>Hexapoda</taxon>
        <taxon>Collembola</taxon>
        <taxon>Entomobryomorpha</taxon>
        <taxon>Entomobryoidea</taxon>
        <taxon>Orchesellidae</taxon>
        <taxon>Orchesellinae</taxon>
        <taxon>Orchesella</taxon>
    </lineage>
</organism>
<dbReference type="OrthoDB" id="10062286at2759"/>
<comment type="subcellular location">
    <subcellularLocation>
        <location evidence="3">Cytoplasm</location>
    </subcellularLocation>
    <subcellularLocation>
        <location evidence="2">Nucleus</location>
    </subcellularLocation>
</comment>
<keyword evidence="9" id="KW-0378">Hydrolase</keyword>
<dbReference type="Proteomes" id="UP000094527">
    <property type="component" value="Unassembled WGS sequence"/>
</dbReference>
<name>A0A1D2M299_ORCCI</name>
<comment type="caution">
    <text evidence="14">The sequence shown here is derived from an EMBL/GenBank/DDBJ whole genome shotgun (WGS) entry which is preliminary data.</text>
</comment>
<dbReference type="InterPro" id="IPR026103">
    <property type="entry name" value="HARBI1_animal"/>
</dbReference>
<comment type="cofactor">
    <cofactor evidence="1">
        <name>a divalent metal cation</name>
        <dbReference type="ChEBI" id="CHEBI:60240"/>
    </cofactor>
</comment>
<comment type="function">
    <text evidence="12">Transposase-derived protein that may have nuclease activity. Does not have transposase activity.</text>
</comment>
<evidence type="ECO:0000259" key="13">
    <source>
        <dbReference type="Pfam" id="PF13359"/>
    </source>
</evidence>
<reference evidence="14 15" key="1">
    <citation type="journal article" date="2016" name="Genome Biol. Evol.">
        <title>Gene Family Evolution Reflects Adaptation to Soil Environmental Stressors in the Genome of the Collembolan Orchesella cincta.</title>
        <authorList>
            <person name="Faddeeva-Vakhrusheva A."/>
            <person name="Derks M.F."/>
            <person name="Anvar S.Y."/>
            <person name="Agamennone V."/>
            <person name="Suring W."/>
            <person name="Smit S."/>
            <person name="van Straalen N.M."/>
            <person name="Roelofs D."/>
        </authorList>
    </citation>
    <scope>NUCLEOTIDE SEQUENCE [LARGE SCALE GENOMIC DNA]</scope>
    <source>
        <tissue evidence="14">Mixed pool</tissue>
    </source>
</reference>
<keyword evidence="15" id="KW-1185">Reference proteome</keyword>
<comment type="similarity">
    <text evidence="4">Belongs to the HARBI1 family.</text>
</comment>
<keyword evidence="6" id="KW-0963">Cytoplasm</keyword>
<keyword evidence="7" id="KW-0540">Nuclease</keyword>
<dbReference type="GO" id="GO:0005634">
    <property type="term" value="C:nucleus"/>
    <property type="evidence" value="ECO:0007669"/>
    <property type="project" value="UniProtKB-SubCell"/>
</dbReference>
<evidence type="ECO:0000313" key="15">
    <source>
        <dbReference type="Proteomes" id="UP000094527"/>
    </source>
</evidence>
<dbReference type="GO" id="GO:0046872">
    <property type="term" value="F:metal ion binding"/>
    <property type="evidence" value="ECO:0007669"/>
    <property type="project" value="UniProtKB-KW"/>
</dbReference>
<proteinExistence type="inferred from homology"/>
<dbReference type="GO" id="GO:0016787">
    <property type="term" value="F:hydrolase activity"/>
    <property type="evidence" value="ECO:0007669"/>
    <property type="project" value="UniProtKB-KW"/>
</dbReference>
<dbReference type="PRINTS" id="PR02086">
    <property type="entry name" value="PUTNUCHARBI1"/>
</dbReference>
<dbReference type="InterPro" id="IPR027806">
    <property type="entry name" value="HARBI1_dom"/>
</dbReference>
<evidence type="ECO:0000256" key="8">
    <source>
        <dbReference type="ARBA" id="ARBA00022723"/>
    </source>
</evidence>
<evidence type="ECO:0000256" key="5">
    <source>
        <dbReference type="ARBA" id="ARBA00015519"/>
    </source>
</evidence>
<evidence type="ECO:0000256" key="2">
    <source>
        <dbReference type="ARBA" id="ARBA00004123"/>
    </source>
</evidence>
<dbReference type="GO" id="GO:0004518">
    <property type="term" value="F:nuclease activity"/>
    <property type="evidence" value="ECO:0007669"/>
    <property type="project" value="UniProtKB-KW"/>
</dbReference>
<evidence type="ECO:0000256" key="12">
    <source>
        <dbReference type="ARBA" id="ARBA00045850"/>
    </source>
</evidence>
<evidence type="ECO:0000256" key="3">
    <source>
        <dbReference type="ARBA" id="ARBA00004496"/>
    </source>
</evidence>
<evidence type="ECO:0000256" key="1">
    <source>
        <dbReference type="ARBA" id="ARBA00001968"/>
    </source>
</evidence>
<keyword evidence="10" id="KW-0539">Nucleus</keyword>
<sequence>MAEIAFILENRRAIRRERVLRDREDPLAYSDDELIKRFRFPKAEILELFQLIRPNLRNRFSRNQPLIPIMELCAALRFYAKGAFQQDNGDTLGLSQPTISKAIRNVTDSLLLHQSKFIRFPNLAEQRVVQAGFYAMKGVPKVIGIIDGSHVFIRRPTTGPDEKLYVCRKGGHSINVQLVCDHDMKITDVVAKWPGSTHDAYIWRNCGLREKFEANPPSGYLLGDSAYPLEPWMYTAILQPRTESELRHNVKIKGTRRLVENAIGLLKSRFRCIDKSGGILYYSPLKVSKYVVVCCMLHNKRRGLRLPEDENLEGINTENDEEDENIYQGNVDHTTPLRQRLVDLLGA</sequence>
<dbReference type="STRING" id="48709.A0A1D2M299"/>
<dbReference type="PANTHER" id="PTHR22930:SF267">
    <property type="entry name" value="NUCLEASE HARBI1-RELATED"/>
    <property type="match status" value="1"/>
</dbReference>
<dbReference type="EMBL" id="LJIJ01006190">
    <property type="protein sequence ID" value="ODM87090.1"/>
    <property type="molecule type" value="Genomic_DNA"/>
</dbReference>
<evidence type="ECO:0000313" key="14">
    <source>
        <dbReference type="EMBL" id="ODM87090.1"/>
    </source>
</evidence>
<gene>
    <name evidence="14" type="ORF">Ocin01_19592</name>
</gene>
<evidence type="ECO:0000256" key="6">
    <source>
        <dbReference type="ARBA" id="ARBA00022490"/>
    </source>
</evidence>
<dbReference type="GO" id="GO:0005737">
    <property type="term" value="C:cytoplasm"/>
    <property type="evidence" value="ECO:0007669"/>
    <property type="project" value="UniProtKB-SubCell"/>
</dbReference>
<dbReference type="Pfam" id="PF13359">
    <property type="entry name" value="DDE_Tnp_4"/>
    <property type="match status" value="1"/>
</dbReference>
<evidence type="ECO:0000256" key="9">
    <source>
        <dbReference type="ARBA" id="ARBA00022801"/>
    </source>
</evidence>
<evidence type="ECO:0000256" key="4">
    <source>
        <dbReference type="ARBA" id="ARBA00006958"/>
    </source>
</evidence>
<accession>A0A1D2M299</accession>
<dbReference type="AlphaFoldDB" id="A0A1D2M299"/>
<evidence type="ECO:0000256" key="7">
    <source>
        <dbReference type="ARBA" id="ARBA00022722"/>
    </source>
</evidence>
<protein>
    <recommendedName>
        <fullName evidence="5">Putative nuclease HARBI1</fullName>
    </recommendedName>
    <alternativeName>
        <fullName evidence="11">Harbinger transposase-derived nuclease</fullName>
    </alternativeName>
</protein>